<evidence type="ECO:0000313" key="2">
    <source>
        <dbReference type="EMBL" id="ORY67602.1"/>
    </source>
</evidence>
<feature type="compositionally biased region" description="Low complexity" evidence="1">
    <location>
        <begin position="55"/>
        <end position="78"/>
    </location>
</feature>
<reference evidence="2 3" key="1">
    <citation type="submission" date="2016-07" db="EMBL/GenBank/DDBJ databases">
        <title>Pervasive Adenine N6-methylation of Active Genes in Fungi.</title>
        <authorList>
            <consortium name="DOE Joint Genome Institute"/>
            <person name="Mondo S.J."/>
            <person name="Dannebaum R.O."/>
            <person name="Kuo R.C."/>
            <person name="Labutti K."/>
            <person name="Haridas S."/>
            <person name="Kuo A."/>
            <person name="Salamov A."/>
            <person name="Ahrendt S.R."/>
            <person name="Lipzen A."/>
            <person name="Sullivan W."/>
            <person name="Andreopoulos W.B."/>
            <person name="Clum A."/>
            <person name="Lindquist E."/>
            <person name="Daum C."/>
            <person name="Ramamoorthy G.K."/>
            <person name="Gryganskyi A."/>
            <person name="Culley D."/>
            <person name="Magnuson J.K."/>
            <person name="James T.Y."/>
            <person name="O'Malley M.A."/>
            <person name="Stajich J.E."/>
            <person name="Spatafora J.W."/>
            <person name="Visel A."/>
            <person name="Grigoriev I.V."/>
        </authorList>
    </citation>
    <scope>NUCLEOTIDE SEQUENCE [LARGE SCALE GENOMIC DNA]</scope>
    <source>
        <strain evidence="2 3">CBS 129021</strain>
    </source>
</reference>
<feature type="compositionally biased region" description="Low complexity" evidence="1">
    <location>
        <begin position="89"/>
        <end position="108"/>
    </location>
</feature>
<dbReference type="RefSeq" id="XP_040718226.1">
    <property type="nucleotide sequence ID" value="XM_040853777.1"/>
</dbReference>
<name>A0A1Y2E7T9_9PEZI</name>
<protein>
    <submittedName>
        <fullName evidence="2">Uncharacterized protein</fullName>
    </submittedName>
</protein>
<dbReference type="EMBL" id="MCFJ01000004">
    <property type="protein sequence ID" value="ORY67602.1"/>
    <property type="molecule type" value="Genomic_DNA"/>
</dbReference>
<keyword evidence="3" id="KW-1185">Reference proteome</keyword>
<comment type="caution">
    <text evidence="2">The sequence shown here is derived from an EMBL/GenBank/DDBJ whole genome shotgun (WGS) entry which is preliminary data.</text>
</comment>
<dbReference type="AlphaFoldDB" id="A0A1Y2E7T9"/>
<evidence type="ECO:0000313" key="3">
    <source>
        <dbReference type="Proteomes" id="UP000193689"/>
    </source>
</evidence>
<gene>
    <name evidence="2" type="ORF">BCR38DRAFT_160714</name>
</gene>
<proteinExistence type="predicted"/>
<feature type="compositionally biased region" description="Polar residues" evidence="1">
    <location>
        <begin position="32"/>
        <end position="43"/>
    </location>
</feature>
<accession>A0A1Y2E7T9</accession>
<dbReference type="Proteomes" id="UP000193689">
    <property type="component" value="Unassembled WGS sequence"/>
</dbReference>
<sequence length="181" mass="20424">MSNLYPPRSTPPSFVENAAAMTENGPAMLPPLQQTQSGYANQPPSLPPLSPYVHPQQLPSQQAQQQQAYQANQYQLPQSYQQLHRKAQQQDAYQAQHLQQPPQQSPQQHEGFHALYQASQHQTPMIQSYHPQTYMQDCNPMPIGDDGYDFHLEQMISTHWNTPNGPSALYDYSMGGGQPPL</sequence>
<evidence type="ECO:0000256" key="1">
    <source>
        <dbReference type="SAM" id="MobiDB-lite"/>
    </source>
</evidence>
<organism evidence="2 3">
    <name type="scientific">Pseudomassariella vexata</name>
    <dbReference type="NCBI Taxonomy" id="1141098"/>
    <lineage>
        <taxon>Eukaryota</taxon>
        <taxon>Fungi</taxon>
        <taxon>Dikarya</taxon>
        <taxon>Ascomycota</taxon>
        <taxon>Pezizomycotina</taxon>
        <taxon>Sordariomycetes</taxon>
        <taxon>Xylariomycetidae</taxon>
        <taxon>Amphisphaeriales</taxon>
        <taxon>Pseudomassariaceae</taxon>
        <taxon>Pseudomassariella</taxon>
    </lineage>
</organism>
<dbReference type="InParanoid" id="A0A1Y2E7T9"/>
<feature type="region of interest" description="Disordered" evidence="1">
    <location>
        <begin position="19"/>
        <end position="110"/>
    </location>
</feature>
<dbReference type="GeneID" id="63769989"/>